<accession>A0ABR7UF44</accession>
<gene>
    <name evidence="9" type="ORF">HA482_31385</name>
</gene>
<evidence type="ECO:0000256" key="6">
    <source>
        <dbReference type="ARBA" id="ARBA00042773"/>
    </source>
</evidence>
<dbReference type="InterPro" id="IPR000873">
    <property type="entry name" value="AMP-dep_synth/lig_dom"/>
</dbReference>
<reference evidence="9 10" key="1">
    <citation type="journal article" date="2020" name="Arch. Microbiol.">
        <title>Bradyrhizobium campsiandrae sp. nov., a nitrogen-fixing bacterial strain isolated from a native leguminous tree from the Amazon adapted to flooded conditions.</title>
        <authorList>
            <person name="Cabral Michel D."/>
            <person name="Martins da Costa E."/>
            <person name="Azarias Guimaraes A."/>
            <person name="Soares de Carvalho T."/>
            <person name="Santos de Castro Caputo P."/>
            <person name="Willems A."/>
            <person name="de Souza Moreira F.M."/>
        </authorList>
    </citation>
    <scope>NUCLEOTIDE SEQUENCE [LARGE SCALE GENOMIC DNA]</scope>
    <source>
        <strain evidence="10">INPA 384B</strain>
    </source>
</reference>
<evidence type="ECO:0000256" key="3">
    <source>
        <dbReference type="ARBA" id="ARBA00022598"/>
    </source>
</evidence>
<dbReference type="Gene3D" id="3.40.50.12780">
    <property type="entry name" value="N-terminal domain of ligase-like"/>
    <property type="match status" value="1"/>
</dbReference>
<dbReference type="Proteomes" id="UP000639516">
    <property type="component" value="Unassembled WGS sequence"/>
</dbReference>
<keyword evidence="3" id="KW-0436">Ligase</keyword>
<dbReference type="EMBL" id="JAATTO010000054">
    <property type="protein sequence ID" value="MBC9982719.1"/>
    <property type="molecule type" value="Genomic_DNA"/>
</dbReference>
<dbReference type="InterPro" id="IPR050237">
    <property type="entry name" value="ATP-dep_AMP-bd_enzyme"/>
</dbReference>
<dbReference type="NCBIfam" id="NF004814">
    <property type="entry name" value="PRK06164.1"/>
    <property type="match status" value="1"/>
</dbReference>
<evidence type="ECO:0000259" key="8">
    <source>
        <dbReference type="Pfam" id="PF13193"/>
    </source>
</evidence>
<evidence type="ECO:0000256" key="5">
    <source>
        <dbReference type="ARBA" id="ARBA00039545"/>
    </source>
</evidence>
<dbReference type="PANTHER" id="PTHR43767">
    <property type="entry name" value="LONG-CHAIN-FATTY-ACID--COA LIGASE"/>
    <property type="match status" value="1"/>
</dbReference>
<feature type="domain" description="AMP-binding enzyme C-terminal" evidence="8">
    <location>
        <begin position="430"/>
        <end position="501"/>
    </location>
</feature>
<name>A0ABR7UF44_9BRAD</name>
<evidence type="ECO:0000256" key="2">
    <source>
        <dbReference type="ARBA" id="ARBA00005005"/>
    </source>
</evidence>
<evidence type="ECO:0000313" key="10">
    <source>
        <dbReference type="Proteomes" id="UP000639516"/>
    </source>
</evidence>
<dbReference type="InterPro" id="IPR042099">
    <property type="entry name" value="ANL_N_sf"/>
</dbReference>
<feature type="domain" description="AMP-dependent synthetase/ligase" evidence="7">
    <location>
        <begin position="18"/>
        <end position="379"/>
    </location>
</feature>
<keyword evidence="10" id="KW-1185">Reference proteome</keyword>
<evidence type="ECO:0000256" key="1">
    <source>
        <dbReference type="ARBA" id="ARBA00004170"/>
    </source>
</evidence>
<sequence length="523" mass="55853">MHADEVSLQSLIESESAAEPAFVFDGTPVSRAEFAGKVGQTTAWLAAQGIGRGDVVAVWLVNRVEWIALLLAAARRGAIVAAVNTRYRSAEVEHLLKLSGAKLLMIEAAFRSIDFAAILADIARDEVPALQKLAVVGAATIPAQWPCVHFDAFDKPYPPALSQGEVDLPVLLYTTSGTTKGPKLVAHSQRTLATHARAVAVALRLSPQRHALLAMLPFCGTFGMTSLLGFIAAGATVHVLDAFEAAPALKILGEHKITHSFGSDEMFRRILALTSAPRPFPHVEVCGFAAFQPGWRELAAEAEARGLPLFGLYGSSEVQALFSIARPGDAFADRIEGGGQPMSPDAKVRVRDTETRELAAPGVSGEIEISAPSRFLGYFGNPEATRDAITSDGFFRTGDIGRLRGDGSFVYETRAGDAMRLGGFLVAPGEIEDELKSCDGVADAQVVAVDLKGQARCVAFVIPADAPPQQETLIARLRERLAGYKVPARLYIVDAFPVTDSANGVKIQRAKLRAMAMERIATE</sequence>
<comment type="subcellular location">
    <subcellularLocation>
        <location evidence="1">Membrane</location>
        <topology evidence="1">Peripheral membrane protein</topology>
    </subcellularLocation>
</comment>
<dbReference type="InterPro" id="IPR025110">
    <property type="entry name" value="AMP-bd_C"/>
</dbReference>
<dbReference type="SUPFAM" id="SSF56801">
    <property type="entry name" value="Acetyl-CoA synthetase-like"/>
    <property type="match status" value="1"/>
</dbReference>
<dbReference type="Gene3D" id="3.30.300.30">
    <property type="match status" value="1"/>
</dbReference>
<evidence type="ECO:0000313" key="9">
    <source>
        <dbReference type="EMBL" id="MBC9982719.1"/>
    </source>
</evidence>
<dbReference type="Pfam" id="PF13193">
    <property type="entry name" value="AMP-binding_C"/>
    <property type="match status" value="1"/>
</dbReference>
<dbReference type="Pfam" id="PF00501">
    <property type="entry name" value="AMP-binding"/>
    <property type="match status" value="1"/>
</dbReference>
<protein>
    <recommendedName>
        <fullName evidence="5">Long-chain-fatty-acid--CoA ligase</fullName>
        <ecNumber evidence="4">6.2.1.3</ecNumber>
    </recommendedName>
    <alternativeName>
        <fullName evidence="6">Long-chain acyl-CoA synthetase</fullName>
    </alternativeName>
</protein>
<dbReference type="RefSeq" id="WP_188106207.1">
    <property type="nucleotide sequence ID" value="NZ_JAANIH010000055.1"/>
</dbReference>
<comment type="caution">
    <text evidence="9">The sequence shown here is derived from an EMBL/GenBank/DDBJ whole genome shotgun (WGS) entry which is preliminary data.</text>
</comment>
<organism evidence="9 10">
    <name type="scientific">Bradyrhizobium campsiandrae</name>
    <dbReference type="NCBI Taxonomy" id="1729892"/>
    <lineage>
        <taxon>Bacteria</taxon>
        <taxon>Pseudomonadati</taxon>
        <taxon>Pseudomonadota</taxon>
        <taxon>Alphaproteobacteria</taxon>
        <taxon>Hyphomicrobiales</taxon>
        <taxon>Nitrobacteraceae</taxon>
        <taxon>Bradyrhizobium</taxon>
    </lineage>
</organism>
<dbReference type="PANTHER" id="PTHR43767:SF8">
    <property type="entry name" value="LONG-CHAIN-FATTY-ACID--COA LIGASE"/>
    <property type="match status" value="1"/>
</dbReference>
<comment type="pathway">
    <text evidence="2">Lipid metabolism; fatty acid beta-oxidation.</text>
</comment>
<evidence type="ECO:0000259" key="7">
    <source>
        <dbReference type="Pfam" id="PF00501"/>
    </source>
</evidence>
<evidence type="ECO:0000256" key="4">
    <source>
        <dbReference type="ARBA" id="ARBA00026121"/>
    </source>
</evidence>
<dbReference type="EC" id="6.2.1.3" evidence="4"/>
<dbReference type="CDD" id="cd04433">
    <property type="entry name" value="AFD_class_I"/>
    <property type="match status" value="1"/>
</dbReference>
<proteinExistence type="predicted"/>
<dbReference type="InterPro" id="IPR045851">
    <property type="entry name" value="AMP-bd_C_sf"/>
</dbReference>